<evidence type="ECO:0000313" key="2">
    <source>
        <dbReference type="Proteomes" id="UP000186795"/>
    </source>
</evidence>
<accession>A0A1N7ILN6</accession>
<reference evidence="2" key="1">
    <citation type="submission" date="2017-01" db="EMBL/GenBank/DDBJ databases">
        <authorList>
            <person name="Varghese N."/>
            <person name="Submissions S."/>
        </authorList>
    </citation>
    <scope>NUCLEOTIDE SEQUENCE [LARGE SCALE GENOMIC DNA]</scope>
    <source>
        <strain evidence="2">DSM 45196</strain>
    </source>
</reference>
<dbReference type="AlphaFoldDB" id="A0A1N7ILN6"/>
<name>A0A1N7ILN6_9BACL</name>
<organism evidence="1 2">
    <name type="scientific">Kroppenstedtia eburnea</name>
    <dbReference type="NCBI Taxonomy" id="714067"/>
    <lineage>
        <taxon>Bacteria</taxon>
        <taxon>Bacillati</taxon>
        <taxon>Bacillota</taxon>
        <taxon>Bacilli</taxon>
        <taxon>Bacillales</taxon>
        <taxon>Thermoactinomycetaceae</taxon>
        <taxon>Kroppenstedtia</taxon>
    </lineage>
</organism>
<proteinExistence type="predicted"/>
<protein>
    <submittedName>
        <fullName evidence="1">Uncharacterized protein</fullName>
    </submittedName>
</protein>
<keyword evidence="2" id="KW-1185">Reference proteome</keyword>
<gene>
    <name evidence="1" type="ORF">SAMN05421790_10181</name>
</gene>
<dbReference type="Proteomes" id="UP000186795">
    <property type="component" value="Unassembled WGS sequence"/>
</dbReference>
<evidence type="ECO:0000313" key="1">
    <source>
        <dbReference type="EMBL" id="SIS38007.1"/>
    </source>
</evidence>
<dbReference type="RefSeq" id="WP_076522765.1">
    <property type="nucleotide sequence ID" value="NZ_JBHTNW010000009.1"/>
</dbReference>
<sequence length="63" mass="7519">MKAVMEWKYHWLKFPAHLEQNHAAASRVRWRMFTPPQGGVNPPENYFTPELQTLYHNLVIPDK</sequence>
<dbReference type="EMBL" id="FTOD01000001">
    <property type="protein sequence ID" value="SIS38007.1"/>
    <property type="molecule type" value="Genomic_DNA"/>
</dbReference>